<dbReference type="AlphaFoldDB" id="G0IUR5"/>
<evidence type="ECO:0000313" key="2">
    <source>
        <dbReference type="EMBL" id="AEL25457.1"/>
    </source>
</evidence>
<dbReference type="PANTHER" id="PTHR12147">
    <property type="entry name" value="METALLOPEPTIDASE M28 FAMILY MEMBER"/>
    <property type="match status" value="1"/>
</dbReference>
<reference evidence="3" key="1">
    <citation type="submission" date="2011-07" db="EMBL/GenBank/DDBJ databases">
        <title>The complete genome of Cyclobacterium marinum DSM 745.</title>
        <authorList>
            <person name="Lucas S."/>
            <person name="Han J."/>
            <person name="Lapidus A."/>
            <person name="Bruce D."/>
            <person name="Goodwin L."/>
            <person name="Pitluck S."/>
            <person name="Peters L."/>
            <person name="Kyrpides N."/>
            <person name="Mavromatis K."/>
            <person name="Ivanova N."/>
            <person name="Ovchinnikova G."/>
            <person name="Chertkov O."/>
            <person name="Detter J.C."/>
            <person name="Tapia R."/>
            <person name="Han C."/>
            <person name="Land M."/>
            <person name="Hauser L."/>
            <person name="Markowitz V."/>
            <person name="Cheng J.-F."/>
            <person name="Hugenholtz P."/>
            <person name="Woyke T."/>
            <person name="Wu D."/>
            <person name="Tindall B."/>
            <person name="Schuetze A."/>
            <person name="Brambilla E."/>
            <person name="Klenk H.-P."/>
            <person name="Eisen J.A."/>
        </authorList>
    </citation>
    <scope>NUCLEOTIDE SEQUENCE [LARGE SCALE GENOMIC DNA]</scope>
    <source>
        <strain evidence="3">ATCC 25205 / DSM 745 / LMG 13164 / NCIMB 1802</strain>
    </source>
</reference>
<accession>G0IUR5</accession>
<proteinExistence type="predicted"/>
<dbReference type="RefSeq" id="WP_014019752.1">
    <property type="nucleotide sequence ID" value="NC_015914.1"/>
</dbReference>
<dbReference type="InterPro" id="IPR007484">
    <property type="entry name" value="Peptidase_M28"/>
</dbReference>
<feature type="domain" description="Peptidase M28" evidence="1">
    <location>
        <begin position="92"/>
        <end position="288"/>
    </location>
</feature>
<dbReference type="InterPro" id="IPR045175">
    <property type="entry name" value="M28_fam"/>
</dbReference>
<dbReference type="Proteomes" id="UP000001635">
    <property type="component" value="Chromosome"/>
</dbReference>
<dbReference type="PANTHER" id="PTHR12147:SF26">
    <property type="entry name" value="PEPTIDASE M28 DOMAIN-CONTAINING PROTEIN"/>
    <property type="match status" value="1"/>
</dbReference>
<dbReference type="eggNOG" id="COG2234">
    <property type="taxonomic scope" value="Bacteria"/>
</dbReference>
<keyword evidence="3" id="KW-1185">Reference proteome</keyword>
<dbReference type="Pfam" id="PF04389">
    <property type="entry name" value="Peptidase_M28"/>
    <property type="match status" value="1"/>
</dbReference>
<evidence type="ECO:0000259" key="1">
    <source>
        <dbReference type="Pfam" id="PF04389"/>
    </source>
</evidence>
<dbReference type="GO" id="GO:0008235">
    <property type="term" value="F:metalloexopeptidase activity"/>
    <property type="evidence" value="ECO:0007669"/>
    <property type="project" value="InterPro"/>
</dbReference>
<dbReference type="KEGG" id="cmr:Cycma_1703"/>
<sequence length="298" mass="33464">MKTITSFILLFFCCLPFHSRSQKIDTRVLIEDIQFLSSDQLEGRSVTTEGNQKAASYIKERFKDLDLSSQFPDYTQSFSLNEDLEQEGHGENIIGFVPGFASSKIILIMAHYDHLGTKGKDIYNGADDNASGTAALLNMAAYFKENRPLHSILFAATDAEEEGLLGAKALLKDFPFPLNQIQLVVNMDMISRSEDNTLYAVGTRFYPQFKPFLEKSGKKSAIQLVFGNDGGKGELDWTNSSDHGPFHKKGIPFIYFGVPDHKDYHKPTDTFKNIDQTFYTQACELILNSILEIDAVLE</sequence>
<dbReference type="STRING" id="880070.Cycma_1703"/>
<dbReference type="OrthoDB" id="1521787at2"/>
<name>G0IUR5_CYCMS</name>
<dbReference type="SUPFAM" id="SSF53187">
    <property type="entry name" value="Zn-dependent exopeptidases"/>
    <property type="match status" value="1"/>
</dbReference>
<evidence type="ECO:0000313" key="3">
    <source>
        <dbReference type="Proteomes" id="UP000001635"/>
    </source>
</evidence>
<dbReference type="EMBL" id="CP002955">
    <property type="protein sequence ID" value="AEL25457.1"/>
    <property type="molecule type" value="Genomic_DNA"/>
</dbReference>
<organism evidence="2 3">
    <name type="scientific">Cyclobacterium marinum (strain ATCC 25205 / DSM 745 / LMG 13164 / NCIMB 1802)</name>
    <name type="common">Flectobacillus marinus</name>
    <dbReference type="NCBI Taxonomy" id="880070"/>
    <lineage>
        <taxon>Bacteria</taxon>
        <taxon>Pseudomonadati</taxon>
        <taxon>Bacteroidota</taxon>
        <taxon>Cytophagia</taxon>
        <taxon>Cytophagales</taxon>
        <taxon>Cyclobacteriaceae</taxon>
        <taxon>Cyclobacterium</taxon>
    </lineage>
</organism>
<dbReference type="HOGENOM" id="CLU_019932_0_1_10"/>
<gene>
    <name evidence="2" type="ordered locus">Cycma_1703</name>
</gene>
<dbReference type="GO" id="GO:0006508">
    <property type="term" value="P:proteolysis"/>
    <property type="evidence" value="ECO:0007669"/>
    <property type="project" value="InterPro"/>
</dbReference>
<dbReference type="Gene3D" id="3.40.630.10">
    <property type="entry name" value="Zn peptidases"/>
    <property type="match status" value="1"/>
</dbReference>
<protein>
    <submittedName>
        <fullName evidence="2">Peptidase M28</fullName>
    </submittedName>
</protein>